<evidence type="ECO:0000313" key="2">
    <source>
        <dbReference type="Proteomes" id="UP001142055"/>
    </source>
</evidence>
<dbReference type="AlphaFoldDB" id="A0A9Q0RK60"/>
<dbReference type="EMBL" id="JAPWDV010000004">
    <property type="protein sequence ID" value="KAJ6215996.1"/>
    <property type="molecule type" value="Genomic_DNA"/>
</dbReference>
<reference evidence="1" key="1">
    <citation type="submission" date="2022-12" db="EMBL/GenBank/DDBJ databases">
        <title>Genome assemblies of Blomia tropicalis.</title>
        <authorList>
            <person name="Cui Y."/>
        </authorList>
    </citation>
    <scope>NUCLEOTIDE SEQUENCE</scope>
    <source>
        <tissue evidence="1">Adult mites</tissue>
    </source>
</reference>
<accession>A0A9Q0RK60</accession>
<keyword evidence="2" id="KW-1185">Reference proteome</keyword>
<organism evidence="1 2">
    <name type="scientific">Blomia tropicalis</name>
    <name type="common">Mite</name>
    <dbReference type="NCBI Taxonomy" id="40697"/>
    <lineage>
        <taxon>Eukaryota</taxon>
        <taxon>Metazoa</taxon>
        <taxon>Ecdysozoa</taxon>
        <taxon>Arthropoda</taxon>
        <taxon>Chelicerata</taxon>
        <taxon>Arachnida</taxon>
        <taxon>Acari</taxon>
        <taxon>Acariformes</taxon>
        <taxon>Sarcoptiformes</taxon>
        <taxon>Astigmata</taxon>
        <taxon>Glycyphagoidea</taxon>
        <taxon>Echimyopodidae</taxon>
        <taxon>Blomia</taxon>
    </lineage>
</organism>
<gene>
    <name evidence="1" type="ORF">RDWZM_010496</name>
</gene>
<sequence length="197" mass="22444">MTESTNKNSLLLDGYDKVELRPGLYCIDVLGDRIQHGNTNSEWRRLGEALAQRLECHNQNAVLVSTYTLEHYLLDEVCAADRVNIDEASSFEHEGLRYFVTRLERTTLKQTLPDIVESEEFVFGLNVWLCFFDSDSEMMTTNSSPLSEDSAFVLEMKLVISKLNVLDKIELSIELIAAISDGCQLLWFNPLIKNLSM</sequence>
<protein>
    <submittedName>
        <fullName evidence="1">Uncharacterized protein</fullName>
    </submittedName>
</protein>
<evidence type="ECO:0000313" key="1">
    <source>
        <dbReference type="EMBL" id="KAJ6215996.1"/>
    </source>
</evidence>
<name>A0A9Q0RK60_BLOTA</name>
<dbReference type="Proteomes" id="UP001142055">
    <property type="component" value="Chromosome 4"/>
</dbReference>
<comment type="caution">
    <text evidence="1">The sequence shown here is derived from an EMBL/GenBank/DDBJ whole genome shotgun (WGS) entry which is preliminary data.</text>
</comment>
<proteinExistence type="predicted"/>
<dbReference type="OMA" id="NTNSEWR"/>